<dbReference type="EMBL" id="MHIF01000004">
    <property type="protein sequence ID" value="OGY49471.1"/>
    <property type="molecule type" value="Genomic_DNA"/>
</dbReference>
<organism evidence="1 2">
    <name type="scientific">Candidatus Buchananbacteria bacterium RIFCSPHIGHO2_01_FULL_46_12</name>
    <dbReference type="NCBI Taxonomy" id="1797536"/>
    <lineage>
        <taxon>Bacteria</taxon>
        <taxon>Candidatus Buchananiibacteriota</taxon>
    </lineage>
</organism>
<dbReference type="Proteomes" id="UP000178432">
    <property type="component" value="Unassembled WGS sequence"/>
</dbReference>
<dbReference type="AlphaFoldDB" id="A0A1G1YB48"/>
<comment type="caution">
    <text evidence="1">The sequence shown here is derived from an EMBL/GenBank/DDBJ whole genome shotgun (WGS) entry which is preliminary data.</text>
</comment>
<name>A0A1G1YB48_9BACT</name>
<sequence length="128" mass="14747">MDKAAKDKNRKRLNAVLAKTRKKRDEALKISGDRQLIEARAKKAAADDWLRILRELEEKAEHYSGGKVHAEILTGFDAPVCYADFVPFVKAYWVEMEKLLSKDFEVVVDALGHPWGEFPKGRLHIKWK</sequence>
<protein>
    <submittedName>
        <fullName evidence="1">Uncharacterized protein</fullName>
    </submittedName>
</protein>
<proteinExistence type="predicted"/>
<evidence type="ECO:0000313" key="2">
    <source>
        <dbReference type="Proteomes" id="UP000178432"/>
    </source>
</evidence>
<gene>
    <name evidence="1" type="ORF">A2663_03345</name>
</gene>
<evidence type="ECO:0000313" key="1">
    <source>
        <dbReference type="EMBL" id="OGY49471.1"/>
    </source>
</evidence>
<accession>A0A1G1YB48</accession>
<reference evidence="1 2" key="1">
    <citation type="journal article" date="2016" name="Nat. Commun.">
        <title>Thousands of microbial genomes shed light on interconnected biogeochemical processes in an aquifer system.</title>
        <authorList>
            <person name="Anantharaman K."/>
            <person name="Brown C.T."/>
            <person name="Hug L.A."/>
            <person name="Sharon I."/>
            <person name="Castelle C.J."/>
            <person name="Probst A.J."/>
            <person name="Thomas B.C."/>
            <person name="Singh A."/>
            <person name="Wilkins M.J."/>
            <person name="Karaoz U."/>
            <person name="Brodie E.L."/>
            <person name="Williams K.H."/>
            <person name="Hubbard S.S."/>
            <person name="Banfield J.F."/>
        </authorList>
    </citation>
    <scope>NUCLEOTIDE SEQUENCE [LARGE SCALE GENOMIC DNA]</scope>
</reference>